<keyword evidence="1" id="KW-0175">Coiled coil</keyword>
<evidence type="ECO:0000256" key="1">
    <source>
        <dbReference type="SAM" id="Coils"/>
    </source>
</evidence>
<dbReference type="Pfam" id="PF14646">
    <property type="entry name" value="MYCBPAP"/>
    <property type="match status" value="1"/>
</dbReference>
<evidence type="ECO:0000313" key="3">
    <source>
        <dbReference type="EMBL" id="KAK3286253.1"/>
    </source>
</evidence>
<dbReference type="PANTHER" id="PTHR48421:SF1">
    <property type="entry name" value="MYCBP-ASSOCIATED PROTEIN"/>
    <property type="match status" value="1"/>
</dbReference>
<organism evidence="3 4">
    <name type="scientific">Cymbomonas tetramitiformis</name>
    <dbReference type="NCBI Taxonomy" id="36881"/>
    <lineage>
        <taxon>Eukaryota</taxon>
        <taxon>Viridiplantae</taxon>
        <taxon>Chlorophyta</taxon>
        <taxon>Pyramimonadophyceae</taxon>
        <taxon>Pyramimonadales</taxon>
        <taxon>Pyramimonadaceae</taxon>
        <taxon>Cymbomonas</taxon>
    </lineage>
</organism>
<dbReference type="Proteomes" id="UP001190700">
    <property type="component" value="Unassembled WGS sequence"/>
</dbReference>
<dbReference type="PANTHER" id="PTHR48421">
    <property type="entry name" value="MYCBP-ASSOCIATED PROTEIN"/>
    <property type="match status" value="1"/>
</dbReference>
<gene>
    <name evidence="3" type="ORF">CYMTET_6183</name>
</gene>
<feature type="region of interest" description="Disordered" evidence="2">
    <location>
        <begin position="1"/>
        <end position="71"/>
    </location>
</feature>
<feature type="compositionally biased region" description="Acidic residues" evidence="2">
    <location>
        <begin position="621"/>
        <end position="632"/>
    </location>
</feature>
<feature type="compositionally biased region" description="Basic and acidic residues" evidence="2">
    <location>
        <begin position="633"/>
        <end position="656"/>
    </location>
</feature>
<feature type="compositionally biased region" description="Polar residues" evidence="2">
    <location>
        <begin position="14"/>
        <end position="29"/>
    </location>
</feature>
<reference evidence="3 4" key="1">
    <citation type="journal article" date="2015" name="Genome Biol. Evol.">
        <title>Comparative Genomics of a Bacterivorous Green Alga Reveals Evolutionary Causalities and Consequences of Phago-Mixotrophic Mode of Nutrition.</title>
        <authorList>
            <person name="Burns J.A."/>
            <person name="Paasch A."/>
            <person name="Narechania A."/>
            <person name="Kim E."/>
        </authorList>
    </citation>
    <scope>NUCLEOTIDE SEQUENCE [LARGE SCALE GENOMIC DNA]</scope>
    <source>
        <strain evidence="3 4">PLY_AMNH</strain>
    </source>
</reference>
<dbReference type="AlphaFoldDB" id="A0AAE0GY24"/>
<accession>A0AAE0GY24</accession>
<name>A0AAE0GY24_9CHLO</name>
<dbReference type="InterPro" id="IPR032707">
    <property type="entry name" value="MYCBPAP"/>
</dbReference>
<dbReference type="EMBL" id="LGRX02001375">
    <property type="protein sequence ID" value="KAK3286253.1"/>
    <property type="molecule type" value="Genomic_DNA"/>
</dbReference>
<evidence type="ECO:0000313" key="4">
    <source>
        <dbReference type="Proteomes" id="UP001190700"/>
    </source>
</evidence>
<feature type="region of interest" description="Disordered" evidence="2">
    <location>
        <begin position="621"/>
        <end position="695"/>
    </location>
</feature>
<feature type="coiled-coil region" evidence="1">
    <location>
        <begin position="383"/>
        <end position="410"/>
    </location>
</feature>
<dbReference type="Gene3D" id="2.60.40.10">
    <property type="entry name" value="Immunoglobulins"/>
    <property type="match status" value="1"/>
</dbReference>
<comment type="caution">
    <text evidence="3">The sequence shown here is derived from an EMBL/GenBank/DDBJ whole genome shotgun (WGS) entry which is preliminary data.</text>
</comment>
<keyword evidence="4" id="KW-1185">Reference proteome</keyword>
<feature type="region of interest" description="Disordered" evidence="2">
    <location>
        <begin position="822"/>
        <end position="846"/>
    </location>
</feature>
<feature type="compositionally biased region" description="Basic and acidic residues" evidence="2">
    <location>
        <begin position="41"/>
        <end position="50"/>
    </location>
</feature>
<sequence length="1166" mass="130573">MVAETGQRSKTDIARTQSLIPPVPVNTSFTDEEDMTSPGTKNKELGRTEDAGISEDAGPEGGPERDMDGNLLEHTLLGNPEDFEELMNLHLRTISIAEPIEEYAETSPDLSELPEDIAEAIATAPEEAQQPLYDTYQRRVNKRKEQASQMSTLRESLDFTRQSVKLVEADAAPSLAGAEVRDWQYAGRHERALLRWEKHNAAWDKMRAKLSTQAGKHAEHLVMERGDEHRKKKELQDLVERGQPIEDRTTVDMWRMSLRNNWSKLVPCGNLFSGLFTTCWDTPNPSNVLSIRRSKPSDLAKSADLKPARARRTFEDSEFFQKRKNQYRGAIKRMLPHEPEELVLEGLGVVQEIEEQANQPVTLAEVEEALAESNAQAWTLIKAARAEALHREAEAEKERVEALAAEEAKKITGPRMTLNESHLSYFTAVGERGSMKCRLNNIGTTALYYTWTKLLDACDLPLGPQRAETHFYMHNQEGVLLPGDEKEMVFSFTSALPGAFHETWQVTTHPALPEPLPPMTLKGMVASMDNGHQKRVQLTETLAENMRAEKVARAVLDMVASIQTTTTSEDRGEFPGQLQGDKYASNFVHRNIVAVPTLYYNPKVYARFMEVFDAATALLEPEPEPVPEPEEDPNPKGKKSPDKRGGTPSDGKRGKPEPTPAKGKKGAKGKEPEPVVPDEPEEEPPPPPPLEWNGSVDSLADMVVRCHGAPRLSSHSEWLHLKHRLDSAVQEAMIPPCRKSVVERVVYSIIGDIADRIPEPVDDAIDEVKKMIEEDQIKAEEEAEIERMRKEEEENNKPQFVKDQEAAEAEAAHQALLEEHGGEIPEPEPEPPKEGEPGGPPIEGGDRFMQVFQRLNRPMVVDMWSTLEDRISEESIMIAAELGKRAQSRHDQGYYWSEFDIMRRHKDLLVGEVGEIVNSEHSPPKMLSSEVWSKRLEARLPQLSLRAALEAAKAQEAALEPLVAPSLEEPIPLDDILAREKEKLAIVNGVVTDLNLEALEEIKEWPKVPRYTQRIVQAVNIILGHATRMEPWVRAKNHFSQALVMKMLEHDAEQPKKKRAWHSMQILISGLSEDIVAAESYPAMVMLRWCNAVAAVSYAAFQARLAAAGEDAIVDEFEDVEYQRKVLAAELKAKADAEAERLARISQASAEMAAEEAPPEPTKGKK</sequence>
<evidence type="ECO:0000256" key="2">
    <source>
        <dbReference type="SAM" id="MobiDB-lite"/>
    </source>
</evidence>
<protein>
    <submittedName>
        <fullName evidence="3">Uncharacterized protein</fullName>
    </submittedName>
</protein>
<dbReference type="InterPro" id="IPR013783">
    <property type="entry name" value="Ig-like_fold"/>
</dbReference>
<proteinExistence type="predicted"/>